<protein>
    <submittedName>
        <fullName evidence="1">Uncharacterized protein</fullName>
    </submittedName>
</protein>
<dbReference type="InterPro" id="IPR009291">
    <property type="entry name" value="Vps62"/>
</dbReference>
<reference evidence="1 2" key="1">
    <citation type="journal article" date="2020" name="Mol. Plant">
        <title>The Chromosome-Based Rubber Tree Genome Provides New Insights into Spurge Genome Evolution and Rubber Biosynthesis.</title>
        <authorList>
            <person name="Liu J."/>
            <person name="Shi C."/>
            <person name="Shi C.C."/>
            <person name="Li W."/>
            <person name="Zhang Q.J."/>
            <person name="Zhang Y."/>
            <person name="Li K."/>
            <person name="Lu H.F."/>
            <person name="Shi C."/>
            <person name="Zhu S.T."/>
            <person name="Xiao Z.Y."/>
            <person name="Nan H."/>
            <person name="Yue Y."/>
            <person name="Zhu X.G."/>
            <person name="Wu Y."/>
            <person name="Hong X.N."/>
            <person name="Fan G.Y."/>
            <person name="Tong Y."/>
            <person name="Zhang D."/>
            <person name="Mao C.L."/>
            <person name="Liu Y.L."/>
            <person name="Hao S.J."/>
            <person name="Liu W.Q."/>
            <person name="Lv M.Q."/>
            <person name="Zhang H.B."/>
            <person name="Liu Y."/>
            <person name="Hu-Tang G.R."/>
            <person name="Wang J.P."/>
            <person name="Wang J.H."/>
            <person name="Sun Y.H."/>
            <person name="Ni S.B."/>
            <person name="Chen W.B."/>
            <person name="Zhang X.C."/>
            <person name="Jiao Y.N."/>
            <person name="Eichler E.E."/>
            <person name="Li G.H."/>
            <person name="Liu X."/>
            <person name="Gao L.Z."/>
        </authorList>
    </citation>
    <scope>NUCLEOTIDE SEQUENCE [LARGE SCALE GENOMIC DNA]</scope>
    <source>
        <strain evidence="2">cv. GT1</strain>
        <tissue evidence="1">Leaf</tissue>
    </source>
</reference>
<sequence length="273" mass="30995">MRGYVLVACDANTKKPEVGHLRQSKSGFPALKQPLNYSLIWSTNSHDDGSGYFWLPNPPAGYKAMGVVVTNKPEEPSVEEVRCVRADLTEKCETCDLIISSDSKTFKNQFQIWNTRPCKRGMFERCSCWDILLCAVVLQKWRLLCQEGKDEGEWIEYRGSNLPSGGENDGEYWIDLPNDDDARNNIKRGDLESAELYVHVKPVLGGTFTDLQCGYFVPSMDPTLKVGLMSIPMTKIGQHVGDWEHFTLRISNFTGELWQVLLRAQWWPMGGCF</sequence>
<dbReference type="AlphaFoldDB" id="A0A6A6KGL6"/>
<keyword evidence="2" id="KW-1185">Reference proteome</keyword>
<accession>A0A6A6KGL6</accession>
<name>A0A6A6KGL6_HEVBR</name>
<evidence type="ECO:0000313" key="1">
    <source>
        <dbReference type="EMBL" id="KAF2287554.1"/>
    </source>
</evidence>
<evidence type="ECO:0000313" key="2">
    <source>
        <dbReference type="Proteomes" id="UP000467840"/>
    </source>
</evidence>
<dbReference type="EMBL" id="JAAGAX010000016">
    <property type="protein sequence ID" value="KAF2287554.1"/>
    <property type="molecule type" value="Genomic_DNA"/>
</dbReference>
<dbReference type="PANTHER" id="PTHR48173">
    <property type="entry name" value="GNK2-HOMOLOGOUS DOMAIN-CONTAINING PROTEIN"/>
    <property type="match status" value="1"/>
</dbReference>
<organism evidence="1 2">
    <name type="scientific">Hevea brasiliensis</name>
    <name type="common">Para rubber tree</name>
    <name type="synonym">Siphonia brasiliensis</name>
    <dbReference type="NCBI Taxonomy" id="3981"/>
    <lineage>
        <taxon>Eukaryota</taxon>
        <taxon>Viridiplantae</taxon>
        <taxon>Streptophyta</taxon>
        <taxon>Embryophyta</taxon>
        <taxon>Tracheophyta</taxon>
        <taxon>Spermatophyta</taxon>
        <taxon>Magnoliopsida</taxon>
        <taxon>eudicotyledons</taxon>
        <taxon>Gunneridae</taxon>
        <taxon>Pentapetalae</taxon>
        <taxon>rosids</taxon>
        <taxon>fabids</taxon>
        <taxon>Malpighiales</taxon>
        <taxon>Euphorbiaceae</taxon>
        <taxon>Crotonoideae</taxon>
        <taxon>Micrandreae</taxon>
        <taxon>Hevea</taxon>
    </lineage>
</organism>
<dbReference type="Proteomes" id="UP000467840">
    <property type="component" value="Chromosome 8"/>
</dbReference>
<dbReference type="Pfam" id="PF06101">
    <property type="entry name" value="Vps62"/>
    <property type="match status" value="2"/>
</dbReference>
<comment type="caution">
    <text evidence="1">The sequence shown here is derived from an EMBL/GenBank/DDBJ whole genome shotgun (WGS) entry which is preliminary data.</text>
</comment>
<gene>
    <name evidence="1" type="ORF">GH714_001264</name>
</gene>
<proteinExistence type="predicted"/>
<dbReference type="PANTHER" id="PTHR48173:SF2">
    <property type="entry name" value="VACUOLAR PROTEIN SORTING-ASSOCIATED PROTEIN 62"/>
    <property type="match status" value="1"/>
</dbReference>